<evidence type="ECO:0000313" key="3">
    <source>
        <dbReference type="Proteomes" id="UP000553632"/>
    </source>
</evidence>
<name>A0A7J6N740_PEROL</name>
<accession>A0A7J6N740</accession>
<dbReference type="GO" id="GO:0005634">
    <property type="term" value="C:nucleus"/>
    <property type="evidence" value="ECO:0007669"/>
    <property type="project" value="TreeGrafter"/>
</dbReference>
<evidence type="ECO:0000313" key="2">
    <source>
        <dbReference type="EMBL" id="KAF4679270.1"/>
    </source>
</evidence>
<dbReference type="SUPFAM" id="SSF52540">
    <property type="entry name" value="P-loop containing nucleoside triphosphate hydrolases"/>
    <property type="match status" value="1"/>
</dbReference>
<organism evidence="2 3">
    <name type="scientific">Perkinsus olseni</name>
    <name type="common">Perkinsus atlanticus</name>
    <dbReference type="NCBI Taxonomy" id="32597"/>
    <lineage>
        <taxon>Eukaryota</taxon>
        <taxon>Sar</taxon>
        <taxon>Alveolata</taxon>
        <taxon>Perkinsozoa</taxon>
        <taxon>Perkinsea</taxon>
        <taxon>Perkinsida</taxon>
        <taxon>Perkinsidae</taxon>
        <taxon>Perkinsus</taxon>
    </lineage>
</organism>
<dbReference type="InterPro" id="IPR027417">
    <property type="entry name" value="P-loop_NTPase"/>
</dbReference>
<keyword evidence="3" id="KW-1185">Reference proteome</keyword>
<dbReference type="GO" id="GO:0003677">
    <property type="term" value="F:DNA binding"/>
    <property type="evidence" value="ECO:0007669"/>
    <property type="project" value="TreeGrafter"/>
</dbReference>
<gene>
    <name evidence="2" type="ORF">FOZ63_016897</name>
</gene>
<dbReference type="Gene3D" id="3.40.50.300">
    <property type="entry name" value="P-loop containing nucleotide triphosphate hydrolases"/>
    <property type="match status" value="1"/>
</dbReference>
<dbReference type="Proteomes" id="UP000553632">
    <property type="component" value="Unassembled WGS sequence"/>
</dbReference>
<sequence>MAMNDDKGELEEYSENKRLREEDDKSDDGPTIWAHEYSPKRYTDLLTDERINRRVLEWMYEWKDTNNNTTKVAVPSMMIGGPSGVGKSSLIRICAQQARLKICSHSCSSSSVVSPSSTIAKKIEESLLASN</sequence>
<feature type="compositionally biased region" description="Basic and acidic residues" evidence="1">
    <location>
        <begin position="14"/>
        <end position="23"/>
    </location>
</feature>
<feature type="region of interest" description="Disordered" evidence="1">
    <location>
        <begin position="1"/>
        <end position="33"/>
    </location>
</feature>
<feature type="non-terminal residue" evidence="2">
    <location>
        <position position="131"/>
    </location>
</feature>
<reference evidence="2 3" key="1">
    <citation type="submission" date="2020-04" db="EMBL/GenBank/DDBJ databases">
        <title>Perkinsus olseni comparative genomics.</title>
        <authorList>
            <person name="Bogema D.R."/>
        </authorList>
    </citation>
    <scope>NUCLEOTIDE SEQUENCE [LARGE SCALE GENOMIC DNA]</scope>
    <source>
        <strain evidence="2 3">ATCC PRA-207</strain>
    </source>
</reference>
<protein>
    <submittedName>
        <fullName evidence="2">Uncharacterized protein</fullName>
    </submittedName>
</protein>
<proteinExistence type="predicted"/>
<evidence type="ECO:0000256" key="1">
    <source>
        <dbReference type="SAM" id="MobiDB-lite"/>
    </source>
</evidence>
<dbReference type="PANTHER" id="PTHR23389">
    <property type="entry name" value="CHROMOSOME TRANSMISSION FIDELITY FACTOR 18"/>
    <property type="match status" value="1"/>
</dbReference>
<dbReference type="PANTHER" id="PTHR23389:SF3">
    <property type="entry name" value="CHROMOSOME TRANSMISSION FIDELITY PROTEIN 18 HOMOLOG"/>
    <property type="match status" value="1"/>
</dbReference>
<comment type="caution">
    <text evidence="2">The sequence shown here is derived from an EMBL/GenBank/DDBJ whole genome shotgun (WGS) entry which is preliminary data.</text>
</comment>
<dbReference type="AlphaFoldDB" id="A0A7J6N740"/>
<dbReference type="EMBL" id="JABANO010041316">
    <property type="protein sequence ID" value="KAF4679270.1"/>
    <property type="molecule type" value="Genomic_DNA"/>
</dbReference>